<sequence length="56" mass="6806">MKSYYKNINHSKSIGIVEYIIAMIRKSIIRKIFREEFSKTAEKNSKWNLLECIFEY</sequence>
<proteinExistence type="predicted"/>
<organism evidence="1 2">
    <name type="scientific">Clostridium neonatale</name>
    <dbReference type="NCBI Taxonomy" id="137838"/>
    <lineage>
        <taxon>Bacteria</taxon>
        <taxon>Bacillati</taxon>
        <taxon>Bacillota</taxon>
        <taxon>Clostridia</taxon>
        <taxon>Eubacteriales</taxon>
        <taxon>Clostridiaceae</taxon>
        <taxon>Clostridium</taxon>
    </lineage>
</organism>
<dbReference type="Proteomes" id="UP000789738">
    <property type="component" value="Unassembled WGS sequence"/>
</dbReference>
<reference evidence="1" key="1">
    <citation type="submission" date="2021-10" db="EMBL/GenBank/DDBJ databases">
        <authorList>
            <person name="Mesa V."/>
        </authorList>
    </citation>
    <scope>NUCLEOTIDE SEQUENCE</scope>
    <source>
        <strain evidence="1">CC3_PB</strain>
    </source>
</reference>
<comment type="caution">
    <text evidence="1">The sequence shown here is derived from an EMBL/GenBank/DDBJ whole genome shotgun (WGS) entry which is preliminary data.</text>
</comment>
<evidence type="ECO:0000313" key="2">
    <source>
        <dbReference type="Proteomes" id="UP000789738"/>
    </source>
</evidence>
<protein>
    <submittedName>
        <fullName evidence="1">Uncharacterized protein</fullName>
    </submittedName>
</protein>
<evidence type="ECO:0000313" key="1">
    <source>
        <dbReference type="EMBL" id="CAG9710548.1"/>
    </source>
</evidence>
<dbReference type="AlphaFoldDB" id="A0AA86JN11"/>
<gene>
    <name evidence="1" type="ORF">CNEO_44837</name>
</gene>
<dbReference type="EMBL" id="CAKJVE010000004">
    <property type="protein sequence ID" value="CAG9710548.1"/>
    <property type="molecule type" value="Genomic_DNA"/>
</dbReference>
<accession>A0AA86JN11</accession>
<name>A0AA86JN11_9CLOT</name>